<protein>
    <submittedName>
        <fullName evidence="3">Uncharacterized protein</fullName>
    </submittedName>
</protein>
<accession>D7KLM6</accession>
<keyword evidence="2" id="KW-0812">Transmembrane</keyword>
<feature type="region of interest" description="Disordered" evidence="1">
    <location>
        <begin position="223"/>
        <end position="343"/>
    </location>
</feature>
<keyword evidence="2" id="KW-1133">Transmembrane helix</keyword>
<dbReference type="PANTHER" id="PTHR33871:SF17">
    <property type="entry name" value="(RAPE) HYPOTHETICAL PROTEIN"/>
    <property type="match status" value="1"/>
</dbReference>
<keyword evidence="2" id="KW-0472">Membrane</keyword>
<organism evidence="4">
    <name type="scientific">Arabidopsis lyrata subsp. lyrata</name>
    <name type="common">Lyre-leaved rock-cress</name>
    <dbReference type="NCBI Taxonomy" id="81972"/>
    <lineage>
        <taxon>Eukaryota</taxon>
        <taxon>Viridiplantae</taxon>
        <taxon>Streptophyta</taxon>
        <taxon>Embryophyta</taxon>
        <taxon>Tracheophyta</taxon>
        <taxon>Spermatophyta</taxon>
        <taxon>Magnoliopsida</taxon>
        <taxon>eudicotyledons</taxon>
        <taxon>Gunneridae</taxon>
        <taxon>Pentapetalae</taxon>
        <taxon>rosids</taxon>
        <taxon>malvids</taxon>
        <taxon>Brassicales</taxon>
        <taxon>Brassicaceae</taxon>
        <taxon>Camelineae</taxon>
        <taxon>Arabidopsis</taxon>
    </lineage>
</organism>
<evidence type="ECO:0000256" key="2">
    <source>
        <dbReference type="SAM" id="Phobius"/>
    </source>
</evidence>
<sequence>MRDLEHLKTNLNHPWPPIGAPMNLRREEPWKSQFDDSVNAVSFGFVATAILISMFLVMAIFERLIRTTTTSTTNSDSSSSRVLPGMDSRMTVYSNGVSVLMPGDDIPTSATADKKDDPVSGKNTAPPPSVVDEETVVKEVLSETTLLTSSNDNSTVDKMTTTKIQEDEEKKPGIVVDVVQEPVLTKPGTIEPEKGSEVSEICSLSESLLSIVNGYDEEEVKQMKSQVVRQRSPAKSRNRVMVSYPNRRTDMSPRKRHSEEEAGSVRLVPPGTGKRDPTERSERRSRSPAMNRSVMMGPTRSQQSTDSCGAMRRQNQSPGRVRLDPNKNGSEQDCNHHKWPGSVGNYNSTPNDSFENPLVSLECFIFL</sequence>
<dbReference type="Gramene" id="fgenesh2_kg.1__1201__AT1G11120.1">
    <property type="protein sequence ID" value="fgenesh2_kg.1__1201__AT1G11120.1"/>
    <property type="gene ID" value="fgenesh2_kg.1__1201__AT1G11120.1"/>
</dbReference>
<evidence type="ECO:0000256" key="1">
    <source>
        <dbReference type="SAM" id="MobiDB-lite"/>
    </source>
</evidence>
<dbReference type="STRING" id="81972.D7KLM6"/>
<feature type="compositionally biased region" description="Polar residues" evidence="1">
    <location>
        <begin position="299"/>
        <end position="318"/>
    </location>
</feature>
<feature type="compositionally biased region" description="Basic and acidic residues" evidence="1">
    <location>
        <begin position="247"/>
        <end position="260"/>
    </location>
</feature>
<dbReference type="Proteomes" id="UP000008694">
    <property type="component" value="Unassembled WGS sequence"/>
</dbReference>
<evidence type="ECO:0000313" key="3">
    <source>
        <dbReference type="EMBL" id="EFH66108.1"/>
    </source>
</evidence>
<dbReference type="HOGENOM" id="CLU_064387_0_0_1"/>
<feature type="transmembrane region" description="Helical" evidence="2">
    <location>
        <begin position="40"/>
        <end position="61"/>
    </location>
</feature>
<dbReference type="AlphaFoldDB" id="D7KLM6"/>
<evidence type="ECO:0000313" key="4">
    <source>
        <dbReference type="Proteomes" id="UP000008694"/>
    </source>
</evidence>
<keyword evidence="4" id="KW-1185">Reference proteome</keyword>
<name>D7KLM6_ARALL</name>
<proteinExistence type="predicted"/>
<dbReference type="PANTHER" id="PTHR33871">
    <property type="entry name" value="OS05G0503100 PROTEIN-RELATED"/>
    <property type="match status" value="1"/>
</dbReference>
<gene>
    <name evidence="3" type="ORF">ARALYDRAFT_471247</name>
</gene>
<feature type="compositionally biased region" description="Basic and acidic residues" evidence="1">
    <location>
        <begin position="273"/>
        <end position="285"/>
    </location>
</feature>
<feature type="region of interest" description="Disordered" evidence="1">
    <location>
        <begin position="100"/>
        <end position="131"/>
    </location>
</feature>
<dbReference type="EMBL" id="GL348713">
    <property type="protein sequence ID" value="EFH66108.1"/>
    <property type="molecule type" value="Genomic_DNA"/>
</dbReference>
<reference evidence="4" key="1">
    <citation type="journal article" date="2011" name="Nat. Genet.">
        <title>The Arabidopsis lyrata genome sequence and the basis of rapid genome size change.</title>
        <authorList>
            <person name="Hu T.T."/>
            <person name="Pattyn P."/>
            <person name="Bakker E.G."/>
            <person name="Cao J."/>
            <person name="Cheng J.-F."/>
            <person name="Clark R.M."/>
            <person name="Fahlgren N."/>
            <person name="Fawcett J.A."/>
            <person name="Grimwood J."/>
            <person name="Gundlach H."/>
            <person name="Haberer G."/>
            <person name="Hollister J.D."/>
            <person name="Ossowski S."/>
            <person name="Ottilar R.P."/>
            <person name="Salamov A.A."/>
            <person name="Schneeberger K."/>
            <person name="Spannagl M."/>
            <person name="Wang X."/>
            <person name="Yang L."/>
            <person name="Nasrallah M.E."/>
            <person name="Bergelson J."/>
            <person name="Carrington J.C."/>
            <person name="Gaut B.S."/>
            <person name="Schmutz J."/>
            <person name="Mayer K.F.X."/>
            <person name="Van de Peer Y."/>
            <person name="Grigoriev I.V."/>
            <person name="Nordborg M."/>
            <person name="Weigel D."/>
            <person name="Guo Y.-L."/>
        </authorList>
    </citation>
    <scope>NUCLEOTIDE SEQUENCE [LARGE SCALE GENOMIC DNA]</scope>
    <source>
        <strain evidence="4">cv. MN47</strain>
    </source>
</reference>